<feature type="non-terminal residue" evidence="1">
    <location>
        <position position="1"/>
    </location>
</feature>
<dbReference type="AlphaFoldDB" id="A0A2T4DPS5"/>
<reference evidence="1 2" key="1">
    <citation type="submission" date="2018-03" db="EMBL/GenBank/DDBJ databases">
        <title>Cross-interface Injection: A General Nanoliter Liquid Handling Method Applied to Single Cells Genome Amplification Automated Nanoliter Liquid Handling Applied to Single Cell Multiple Displacement Amplification.</title>
        <authorList>
            <person name="Yun J."/>
            <person name="Xu P."/>
            <person name="Xu J."/>
            <person name="Dai X."/>
            <person name="Wang Y."/>
            <person name="Zheng X."/>
            <person name="Cao C."/>
            <person name="Yi Q."/>
            <person name="Zhu Y."/>
            <person name="Wang L."/>
            <person name="Dong Z."/>
            <person name="Huang Y."/>
            <person name="Huang L."/>
            <person name="Du W."/>
        </authorList>
    </citation>
    <scope>NUCLEOTIDE SEQUENCE [LARGE SCALE GENOMIC DNA]</scope>
    <source>
        <strain evidence="1 2">Z-D1-2</strain>
    </source>
</reference>
<dbReference type="Proteomes" id="UP000240608">
    <property type="component" value="Unassembled WGS sequence"/>
</dbReference>
<evidence type="ECO:0000313" key="1">
    <source>
        <dbReference type="EMBL" id="PTB95766.1"/>
    </source>
</evidence>
<organism evidence="1 2">
    <name type="scientific">Marivirga lumbricoides</name>
    <dbReference type="NCBI Taxonomy" id="1046115"/>
    <lineage>
        <taxon>Bacteria</taxon>
        <taxon>Pseudomonadati</taxon>
        <taxon>Bacteroidota</taxon>
        <taxon>Cytophagia</taxon>
        <taxon>Cytophagales</taxon>
        <taxon>Marivirgaceae</taxon>
        <taxon>Marivirga</taxon>
    </lineage>
</organism>
<evidence type="ECO:0000313" key="2">
    <source>
        <dbReference type="Proteomes" id="UP000240608"/>
    </source>
</evidence>
<proteinExistence type="predicted"/>
<dbReference type="EMBL" id="PYVU01000088">
    <property type="protein sequence ID" value="PTB95766.1"/>
    <property type="molecule type" value="Genomic_DNA"/>
</dbReference>
<gene>
    <name evidence="1" type="ORF">C9994_10350</name>
</gene>
<comment type="caution">
    <text evidence="1">The sequence shown here is derived from an EMBL/GenBank/DDBJ whole genome shotgun (WGS) entry which is preliminary data.</text>
</comment>
<protein>
    <submittedName>
        <fullName evidence="1">Uncharacterized protein</fullName>
    </submittedName>
</protein>
<name>A0A2T4DPS5_9BACT</name>
<accession>A0A2T4DPS5</accession>
<sequence length="784" mass="89260">ERRDLKGAYALDSINIYNFLGERIKAYDLKYSYQFSAPSGNELSHLINIDNAAQHRLFLEEFQQVSDVEKIPPYKMIYNPIPLPNRFSNSQDNWGYFNGADNGPYLTFFNYGSRSINRRVDTLKSEAGLLKKVIYPTGGSLEIEYEHNRGYWDDFRYEGGDDFISDEVFPGNDPIVTNSAGFFKNPSLYNQQYNYYADTLTVGDGLTGDIHTNVSFVKGNCVNGTNTTDCRFLVYLKSLSSTSTYVIKYGSDHYISNVAPGKYLLIVEPIASDFDISDFEDTFNVFISWDEQIDSEQTGGEDIIYGAGKRVSKTRFSTPGQPDVVKKIIYKSEADSYSGLVLGMPNFYSTSMNSTGLSVLEKYGSLPGSPLTSFQGNQIGYSTVQVLNGENKLNGKTIYQFTNFPDGGDYKTYPYHLPIDNEWMRGKLTKREIYIYENDQFQLVDRVENTYLFGEEFSQSAPQTLLTMPPSEGTELTIERTKFYLPLASFVDDGDGGVSFKKYWQIGGFFNIRKEIRETFDSEGNSFIQEMEYEYNCLNHYKLSSKTSKNLIGSKSTIYYYPNDIEETANLGYDNFESSSEYSAINKLKTLKDNGERGYNRLIPIQVDLISSKEGGQGVSLQSTRTIFKEFNSGLVLPHIVEESIGNVPLETRLTYHEYDAIGNLLEFSKANDFHTVYLWGYNNIYPVAQIENATLEEIEVLLNMNTVQLGEGNLSQEAINLLYSKPEYKVSLYDYKVGVGLSGQNDLNRISSKYYYDKLNRLIRIEDKDGFIIEKNSYNYIND</sequence>